<accession>A0ABQ0JYW7</accession>
<name>A0ABQ0JYW7_9BACT</name>
<evidence type="ECO:0000313" key="4">
    <source>
        <dbReference type="Proteomes" id="UP000032309"/>
    </source>
</evidence>
<dbReference type="Pfam" id="PF03704">
    <property type="entry name" value="BTAD"/>
    <property type="match status" value="1"/>
</dbReference>
<feature type="domain" description="Bacterial transcriptional activator" evidence="2">
    <location>
        <begin position="1029"/>
        <end position="1149"/>
    </location>
</feature>
<dbReference type="Pfam" id="PF25873">
    <property type="entry name" value="WHD_MalT"/>
    <property type="match status" value="1"/>
</dbReference>
<dbReference type="InterPro" id="IPR059106">
    <property type="entry name" value="WHD_MalT"/>
</dbReference>
<dbReference type="InterPro" id="IPR011990">
    <property type="entry name" value="TPR-like_helical_dom_sf"/>
</dbReference>
<protein>
    <submittedName>
        <fullName evidence="3">ATP dependent transcriptional activator</fullName>
    </submittedName>
</protein>
<dbReference type="Proteomes" id="UP000032309">
    <property type="component" value="Unassembled WGS sequence"/>
</dbReference>
<sequence>MDAGRDYPVTWVTGPPGSGKTTLVASYLDTCRVPFLWYQVDRGDADIATFFYYMGMAAKKAFPKKRKPLPVLTPEYLSDISSFTHRYFEELYGKLNPPFIIVFDNYQDAPDESDFHDVISAGLSTIPEGIHVIVVSRNEPLPAFSRLRANNGIHFIGWNELRLTLEESREIVRMKDRRSFTNESITDLHEKTDGWAAGLVLMVEIAKTKDIGRHILKELTPQEIFDYFANEVFKKTNKQTQTFLLKTAFLPRMTPHMAEKLTGANNSEQILSDLNKKHYFTTQYGYHVQSAYKQQGTSLQDSLPSGVRKKEEKPHHAILSYQYHPLFREFLLSRARNSFNPENLSQIQRYAAEILEASGMIEDAAVILRDDKDWNGLANLILNQAASMSAQGRNKTLEEWLLSFPRDMLENTPWLLYWLGVCRFLYNNPAESRTYFDKAFEQFRAQGDFTGVWLSWAYAVDTFFHEFDNFSPFDSYIQIFEELIQQRPVFPSPEIEFRIISCRFICMMLRQPDHSEIKLWAERVFALLQKCSDVNLCLQTGFYLSVHYVCMGDFIRAGILINLLRKRAQAETAIPLMRLLVKAAGVLYSLNTGSSGLCIQHVSEALAYAHETGVHIWDIHVLSTGVCAALNDGDMDTATRLLRKIEPGLAMARKIDVGFYHHISAMKEMLMGNLSLAAEHIQINVRILSEINAHFALTLGRITMSHVYAALGKYPEAVAQLALARQIGLWMKSKHIEYMCLLTEAYYALELGIEGVDELSNAETSRHLPFSPPYDKGKESEGDSQLPRSPFVEVDAVHGIEILRRAMALGREQNFIGCFIWRFDIMPRLCVKALEAGIEVAYVRHLIRKRNLIPDDPPIQCENWPWPIKIFTLGRFMILKEDKPIQFAGKVQHKPLEMLKAILSIGGGEAPEDQLVDALWPDAEGDTAHHAFEITLHRLRRLLDSDKAVIRHGGLVSLDKRYCWVDMVSFERMVEDIEDMRREMEKRGTGEAENGGTGEAIRSSLPHSVFPIPPFPHAPPISPTQSEMLRFAEKAMNLYKGSFLSPETRHAWAASVRERLRDKFRHLVISLGTHLEQTRQWENAAAHYRKAVEKDDLAEAFYQRLMVCYQQLGQGAQGVEVYHRLKSALSAAFGIEPSPLTESLYKSLCCDNT</sequence>
<dbReference type="SMART" id="SM01043">
    <property type="entry name" value="BTAD"/>
    <property type="match status" value="1"/>
</dbReference>
<proteinExistence type="predicted"/>
<keyword evidence="4" id="KW-1185">Reference proteome</keyword>
<dbReference type="Gene3D" id="1.25.40.10">
    <property type="entry name" value="Tetratricopeptide repeat domain"/>
    <property type="match status" value="1"/>
</dbReference>
<dbReference type="EMBL" id="BAFN01000001">
    <property type="protein sequence ID" value="GAN33965.1"/>
    <property type="molecule type" value="Genomic_DNA"/>
</dbReference>
<evidence type="ECO:0000256" key="1">
    <source>
        <dbReference type="SAM" id="MobiDB-lite"/>
    </source>
</evidence>
<organism evidence="3 4">
    <name type="scientific">Candidatus Brocadia sinica JPN1</name>
    <dbReference type="NCBI Taxonomy" id="1197129"/>
    <lineage>
        <taxon>Bacteria</taxon>
        <taxon>Pseudomonadati</taxon>
        <taxon>Planctomycetota</taxon>
        <taxon>Candidatus Brocadiia</taxon>
        <taxon>Candidatus Brocadiales</taxon>
        <taxon>Candidatus Brocadiaceae</taxon>
        <taxon>Candidatus Brocadia</taxon>
    </lineage>
</organism>
<dbReference type="PANTHER" id="PTHR35807">
    <property type="entry name" value="TRANSCRIPTIONAL REGULATOR REDD-RELATED"/>
    <property type="match status" value="1"/>
</dbReference>
<dbReference type="InterPro" id="IPR027417">
    <property type="entry name" value="P-loop_NTPase"/>
</dbReference>
<evidence type="ECO:0000313" key="3">
    <source>
        <dbReference type="EMBL" id="GAN33965.1"/>
    </source>
</evidence>
<dbReference type="InterPro" id="IPR005158">
    <property type="entry name" value="BTAD"/>
</dbReference>
<comment type="caution">
    <text evidence="3">The sequence shown here is derived from an EMBL/GenBank/DDBJ whole genome shotgun (WGS) entry which is preliminary data.</text>
</comment>
<dbReference type="SUPFAM" id="SSF48452">
    <property type="entry name" value="TPR-like"/>
    <property type="match status" value="1"/>
</dbReference>
<dbReference type="InterPro" id="IPR051677">
    <property type="entry name" value="AfsR-DnrI-RedD_regulator"/>
</dbReference>
<dbReference type="Gene3D" id="3.40.50.300">
    <property type="entry name" value="P-loop containing nucleotide triphosphate hydrolases"/>
    <property type="match status" value="1"/>
</dbReference>
<feature type="region of interest" description="Disordered" evidence="1">
    <location>
        <begin position="764"/>
        <end position="786"/>
    </location>
</feature>
<evidence type="ECO:0000259" key="2">
    <source>
        <dbReference type="SMART" id="SM01043"/>
    </source>
</evidence>
<gene>
    <name evidence="3" type="ORF">BROSI_A2500</name>
</gene>
<dbReference type="InterPro" id="IPR036388">
    <property type="entry name" value="WH-like_DNA-bd_sf"/>
</dbReference>
<reference evidence="4" key="1">
    <citation type="journal article" date="2015" name="Genome Announc.">
        <title>Draft Genome Sequence of an Anaerobic Ammonium-Oxidizing Bacterium, "Candidatus Brocadia sinica".</title>
        <authorList>
            <person name="Oshiki M."/>
            <person name="Shinyako-Hata K."/>
            <person name="Satoh H."/>
            <person name="Okabe S."/>
        </authorList>
    </citation>
    <scope>NUCLEOTIDE SEQUENCE [LARGE SCALE GENOMIC DNA]</scope>
    <source>
        <strain evidence="4">JPN1</strain>
    </source>
</reference>
<dbReference type="Gene3D" id="1.10.10.10">
    <property type="entry name" value="Winged helix-like DNA-binding domain superfamily/Winged helix DNA-binding domain"/>
    <property type="match status" value="1"/>
</dbReference>
<dbReference type="SUPFAM" id="SSF52540">
    <property type="entry name" value="P-loop containing nucleoside triphosphate hydrolases"/>
    <property type="match status" value="1"/>
</dbReference>